<feature type="signal peptide" evidence="1">
    <location>
        <begin position="1"/>
        <end position="16"/>
    </location>
</feature>
<dbReference type="STRING" id="253628.A0A0D2AQR0"/>
<keyword evidence="3" id="KW-1185">Reference proteome</keyword>
<dbReference type="GeneID" id="27314942"/>
<name>A0A0D2AQR0_9PEZI</name>
<evidence type="ECO:0000313" key="2">
    <source>
        <dbReference type="EMBL" id="KIW01489.1"/>
    </source>
</evidence>
<dbReference type="InParanoid" id="A0A0D2AQR0"/>
<gene>
    <name evidence="2" type="ORF">PV09_06969</name>
</gene>
<evidence type="ECO:0000256" key="1">
    <source>
        <dbReference type="SAM" id="SignalP"/>
    </source>
</evidence>
<dbReference type="VEuPathDB" id="FungiDB:PV09_06969"/>
<dbReference type="AlphaFoldDB" id="A0A0D2AQR0"/>
<reference evidence="2 3" key="1">
    <citation type="submission" date="2015-01" db="EMBL/GenBank/DDBJ databases">
        <title>The Genome Sequence of Ochroconis gallopava CBS43764.</title>
        <authorList>
            <consortium name="The Broad Institute Genomics Platform"/>
            <person name="Cuomo C."/>
            <person name="de Hoog S."/>
            <person name="Gorbushina A."/>
            <person name="Stielow B."/>
            <person name="Teixiera M."/>
            <person name="Abouelleil A."/>
            <person name="Chapman S.B."/>
            <person name="Priest M."/>
            <person name="Young S.K."/>
            <person name="Wortman J."/>
            <person name="Nusbaum C."/>
            <person name="Birren B."/>
        </authorList>
    </citation>
    <scope>NUCLEOTIDE SEQUENCE [LARGE SCALE GENOMIC DNA]</scope>
    <source>
        <strain evidence="2 3">CBS 43764</strain>
    </source>
</reference>
<dbReference type="Proteomes" id="UP000053259">
    <property type="component" value="Unassembled WGS sequence"/>
</dbReference>
<sequence length="236" mass="23221">MKFAFSAVALVACAAAAPIVNLSGKVPDDKLVTKIVDISESTEPGANWLRRRFFNTAGAGSNNDRATTKRIVDLSATRPGNDWATKKRIVDLSATGTGDDWATKRIVDLSASGPGDDWLTKRQGGTAAQQNGGVTGNLNGILQASSLGGASGSIIQGGDLGAALLSGTGNLANLPATTLGGTTGTGTTAQGAALSGAVPAGISSTTTTSGTGAIVSNLAGTLASVAPGASAAPQKQ</sequence>
<dbReference type="RefSeq" id="XP_016211358.1">
    <property type="nucleotide sequence ID" value="XM_016360681.1"/>
</dbReference>
<protein>
    <submittedName>
        <fullName evidence="2">Uncharacterized protein</fullName>
    </submittedName>
</protein>
<dbReference type="EMBL" id="KN847554">
    <property type="protein sequence ID" value="KIW01489.1"/>
    <property type="molecule type" value="Genomic_DNA"/>
</dbReference>
<accession>A0A0D2AQR0</accession>
<feature type="chain" id="PRO_5002238505" evidence="1">
    <location>
        <begin position="17"/>
        <end position="236"/>
    </location>
</feature>
<keyword evidence="1" id="KW-0732">Signal</keyword>
<dbReference type="HOGENOM" id="CLU_1176202_0_0_1"/>
<proteinExistence type="predicted"/>
<organism evidence="2 3">
    <name type="scientific">Verruconis gallopava</name>
    <dbReference type="NCBI Taxonomy" id="253628"/>
    <lineage>
        <taxon>Eukaryota</taxon>
        <taxon>Fungi</taxon>
        <taxon>Dikarya</taxon>
        <taxon>Ascomycota</taxon>
        <taxon>Pezizomycotina</taxon>
        <taxon>Dothideomycetes</taxon>
        <taxon>Pleosporomycetidae</taxon>
        <taxon>Venturiales</taxon>
        <taxon>Sympoventuriaceae</taxon>
        <taxon>Verruconis</taxon>
    </lineage>
</organism>
<evidence type="ECO:0000313" key="3">
    <source>
        <dbReference type="Proteomes" id="UP000053259"/>
    </source>
</evidence>